<reference evidence="1" key="2">
    <citation type="submission" date="2025-08" db="UniProtKB">
        <authorList>
            <consortium name="RefSeq"/>
        </authorList>
    </citation>
    <scope>IDENTIFICATION</scope>
</reference>
<reference evidence="1" key="1">
    <citation type="submission" date="2025-02" db="EMBL/GenBank/DDBJ databases">
        <authorList>
            <consortium name="NCBI Genome Project"/>
        </authorList>
    </citation>
    <scope>NUCLEOTIDE SEQUENCE</scope>
</reference>
<sequence>MDVELVQGSTLVCRVGHLGQSLTMCRCKLQASPDLDEPEKDFADRLELDPSAFARDWALLKRRLTYHEFLGPRLKVQALTICREH</sequence>
<accession>A0AAJ8BMD6</accession>
<dbReference type="AlphaFoldDB" id="A0AAJ8BMD6"/>
<dbReference type="VEuPathDB" id="FungiDB:An03g05820"/>
<proteinExistence type="predicted"/>
<evidence type="ECO:0000313" key="1">
    <source>
        <dbReference type="RefSeq" id="XP_059600340.1"/>
    </source>
</evidence>
<dbReference type="RefSeq" id="XP_059600340.1">
    <property type="nucleotide sequence ID" value="XM_059747157.1"/>
</dbReference>
<gene>
    <name evidence="1" type="ORF">An03g05820</name>
</gene>
<organism evidence="1">
    <name type="scientific">Aspergillus niger</name>
    <dbReference type="NCBI Taxonomy" id="5061"/>
    <lineage>
        <taxon>Eukaryota</taxon>
        <taxon>Fungi</taxon>
        <taxon>Dikarya</taxon>
        <taxon>Ascomycota</taxon>
        <taxon>Pezizomycotina</taxon>
        <taxon>Eurotiomycetes</taxon>
        <taxon>Eurotiomycetidae</taxon>
        <taxon>Eurotiales</taxon>
        <taxon>Aspergillaceae</taxon>
        <taxon>Aspergillus</taxon>
        <taxon>Aspergillus subgen. Circumdati</taxon>
    </lineage>
</organism>
<dbReference type="KEGG" id="ang:An03g05820"/>
<name>A0AAJ8BMD6_ASPNG</name>
<protein>
    <submittedName>
        <fullName evidence="1">Uncharacterized protein</fullName>
    </submittedName>
</protein>
<dbReference type="GeneID" id="84590753"/>